<dbReference type="Pfam" id="PF13191">
    <property type="entry name" value="AAA_16"/>
    <property type="match status" value="1"/>
</dbReference>
<evidence type="ECO:0000256" key="4">
    <source>
        <dbReference type="ARBA" id="ARBA00022840"/>
    </source>
</evidence>
<dbReference type="PATRIC" id="fig|394096.3.peg.7562"/>
<protein>
    <submittedName>
        <fullName evidence="6">Serine/threonine protein kinase</fullName>
    </submittedName>
</protein>
<keyword evidence="7" id="KW-1185">Reference proteome</keyword>
<dbReference type="InterPro" id="IPR011990">
    <property type="entry name" value="TPR-like_helical_dom_sf"/>
</dbReference>
<keyword evidence="3 6" id="KW-0418">Kinase</keyword>
<dbReference type="SUPFAM" id="SSF56112">
    <property type="entry name" value="Protein kinase-like (PK-like)"/>
    <property type="match status" value="1"/>
</dbReference>
<reference evidence="6 7" key="1">
    <citation type="submission" date="2014-04" db="EMBL/GenBank/DDBJ databases">
        <title>Genome assembly of Hyalangium minutum DSM 14724.</title>
        <authorList>
            <person name="Sharma G."/>
            <person name="Subramanian S."/>
        </authorList>
    </citation>
    <scope>NUCLEOTIDE SEQUENCE [LARGE SCALE GENOMIC DNA]</scope>
    <source>
        <strain evidence="6 7">DSM 14724</strain>
    </source>
</reference>
<dbReference type="InterPro" id="IPR027417">
    <property type="entry name" value="P-loop_NTPase"/>
</dbReference>
<dbReference type="Gene3D" id="1.25.40.10">
    <property type="entry name" value="Tetratricopeptide repeat domain"/>
    <property type="match status" value="1"/>
</dbReference>
<evidence type="ECO:0000256" key="2">
    <source>
        <dbReference type="ARBA" id="ARBA00022741"/>
    </source>
</evidence>
<evidence type="ECO:0000259" key="5">
    <source>
        <dbReference type="PROSITE" id="PS50011"/>
    </source>
</evidence>
<dbReference type="PROSITE" id="PS50011">
    <property type="entry name" value="PROTEIN_KINASE_DOM"/>
    <property type="match status" value="1"/>
</dbReference>
<feature type="domain" description="Protein kinase" evidence="5">
    <location>
        <begin position="31"/>
        <end position="295"/>
    </location>
</feature>
<dbReference type="Proteomes" id="UP000028725">
    <property type="component" value="Unassembled WGS sequence"/>
</dbReference>
<keyword evidence="1" id="KW-0808">Transferase</keyword>
<dbReference type="InterPro" id="IPR000719">
    <property type="entry name" value="Prot_kinase_dom"/>
</dbReference>
<dbReference type="Gene3D" id="3.30.200.20">
    <property type="entry name" value="Phosphorylase Kinase, domain 1"/>
    <property type="match status" value="1"/>
</dbReference>
<dbReference type="OrthoDB" id="5495610at2"/>
<dbReference type="InterPro" id="IPR041664">
    <property type="entry name" value="AAA_16"/>
</dbReference>
<dbReference type="GO" id="GO:0005524">
    <property type="term" value="F:ATP binding"/>
    <property type="evidence" value="ECO:0007669"/>
    <property type="project" value="UniProtKB-KW"/>
</dbReference>
<organism evidence="6 7">
    <name type="scientific">Hyalangium minutum</name>
    <dbReference type="NCBI Taxonomy" id="394096"/>
    <lineage>
        <taxon>Bacteria</taxon>
        <taxon>Pseudomonadati</taxon>
        <taxon>Myxococcota</taxon>
        <taxon>Myxococcia</taxon>
        <taxon>Myxococcales</taxon>
        <taxon>Cystobacterineae</taxon>
        <taxon>Archangiaceae</taxon>
        <taxon>Hyalangium</taxon>
    </lineage>
</organism>
<dbReference type="SUPFAM" id="SSF48452">
    <property type="entry name" value="TPR-like"/>
    <property type="match status" value="2"/>
</dbReference>
<dbReference type="Gene3D" id="1.10.510.10">
    <property type="entry name" value="Transferase(Phosphotransferase) domain 1"/>
    <property type="match status" value="1"/>
</dbReference>
<evidence type="ECO:0000256" key="1">
    <source>
        <dbReference type="ARBA" id="ARBA00022679"/>
    </source>
</evidence>
<dbReference type="GO" id="GO:0004674">
    <property type="term" value="F:protein serine/threonine kinase activity"/>
    <property type="evidence" value="ECO:0007669"/>
    <property type="project" value="UniProtKB-KW"/>
</dbReference>
<evidence type="ECO:0000313" key="6">
    <source>
        <dbReference type="EMBL" id="KFE62712.1"/>
    </source>
</evidence>
<dbReference type="RefSeq" id="WP_044196993.1">
    <property type="nucleotide sequence ID" value="NZ_JMCB01000020.1"/>
</dbReference>
<keyword evidence="2" id="KW-0547">Nucleotide-binding</keyword>
<dbReference type="PROSITE" id="PS00108">
    <property type="entry name" value="PROTEIN_KINASE_ST"/>
    <property type="match status" value="1"/>
</dbReference>
<evidence type="ECO:0000313" key="7">
    <source>
        <dbReference type="Proteomes" id="UP000028725"/>
    </source>
</evidence>
<keyword evidence="4" id="KW-0067">ATP-binding</keyword>
<dbReference type="SMART" id="SM00220">
    <property type="entry name" value="S_TKc"/>
    <property type="match status" value="1"/>
</dbReference>
<comment type="caution">
    <text evidence="6">The sequence shown here is derived from an EMBL/GenBank/DDBJ whole genome shotgun (WGS) entry which is preliminary data.</text>
</comment>
<dbReference type="STRING" id="394096.DB31_3826"/>
<dbReference type="PANTHER" id="PTHR43289:SF34">
    <property type="entry name" value="SERINE_THREONINE-PROTEIN KINASE YBDM-RELATED"/>
    <property type="match status" value="1"/>
</dbReference>
<dbReference type="InterPro" id="IPR011009">
    <property type="entry name" value="Kinase-like_dom_sf"/>
</dbReference>
<keyword evidence="6" id="KW-0723">Serine/threonine-protein kinase</keyword>
<sequence>MASTLPPSPRPAPPAPRTEALPAGTLLAERFTLEAFVEKGGMGTIYRATDSVSGQPVALKLLHVESAEALQRFSREAAVLSQLRHPGIVSYVAHGSTPGAGPFLAMEWLEGENLAQRLAREPLSLTESLALLRQASEALALAHQRGVIHRDIKPSNLFLRRGRPEDVVLLDFGLARHEVPSMALTASQMVLGTPGYMAPEQISAQAPLTPSADLFSLGCVLYECLTGRPPFSAPHFVAALAKILFTEPEGLRTLRPELPAALEELLHRLLAKAPERRFPDASGLLAALDSLQSRLRPDSKPALSTGTAPLPLTGSEQHLVSVLLAAPRTPAAQPPGPEVEDSRRMLRDTLRTLLAPHGAQVELLANGFLVATLRATHGSATDPATLAARCALLIQERWAEAAVVLTTGRGQLAPHVPVGEAMDRAGQLLRQMESLPSDSSARVMLDEVTAGLLGSGFQLARPQPELFLLLGETLGADASRPLLGKPTPCVGREQELTLLELAFNTCVQEPQAQAVLVKAPAGTGKSRLRHEFLRRLEHQGHTVRVLVGRGDPMSAGSADGLIGQALRWHCAITGTEPLETRRALLAQHLGRHLPAAQAQETLEFLGELCGIPFPDTQSPRLRVARGDPQLMSTLVGRAFVAFLREECAHQPVLWVLEDLHWGDALSVRLIDEALRELAEQPLMVLALARPEVEELFPSLWAQRLQEVPLRGLNRKAGARLVREVLGPQVPDALIDRLVEQAAGNALLLEELIRGAAEGRGEAALQTVLAMLQARLGRLEARARQVLLAASILGRTFWVGAVQALLGEELTGAEQSHWLQQLVEQEWVEHQPSSRFPGEDEYRFRHALVRDAAYGLVPDSHKPGGHQQAGQWLEQRGESDPRILAEHARLGHQPEQAIRFYLQAAERLFDHDDMPGAERCIEAAMALHPSGELSVQLRALRAATAFWRSDFATMFEVGRPVQPEMKPGSVRWCKLIDGLSLGSGFGGQREYLLTLCRLLLATEPEPEARNAYYLSLCFMGTMTSYLGCLAESEACFERLERTGQDVIARDGVVRGRRGLEYNFRSLYLRGEPWQALSWAAQGIQACREVGAERGEVAALARMALTHQVLGDGEAAVEQGRQAVALALRVSPHFGVTFAQEHLALVLAASPEPAHRQEARALALEWVQVRTGNQVHLGLSHRVLEQVATAEGALDEAEAHARQACEILAPFPPFLCEARWRWSAALLRQGRSAEARELAELALRELETLGAEGMARIGLLQVLAEACFALGDGASGEQALRDALQRLNARAAAIPDTASRERYLRHVPENTRTRELARQRWGEDLRPPPE</sequence>
<proteinExistence type="predicted"/>
<dbReference type="Pfam" id="PF00069">
    <property type="entry name" value="Pkinase"/>
    <property type="match status" value="1"/>
</dbReference>
<evidence type="ECO:0000256" key="3">
    <source>
        <dbReference type="ARBA" id="ARBA00022777"/>
    </source>
</evidence>
<gene>
    <name evidence="6" type="ORF">DB31_3826</name>
</gene>
<accession>A0A085W4U9</accession>
<dbReference type="SUPFAM" id="SSF52540">
    <property type="entry name" value="P-loop containing nucleoside triphosphate hydrolases"/>
    <property type="match status" value="1"/>
</dbReference>
<dbReference type="CDD" id="cd14014">
    <property type="entry name" value="STKc_PknB_like"/>
    <property type="match status" value="1"/>
</dbReference>
<name>A0A085W4U9_9BACT</name>
<dbReference type="EMBL" id="JMCB01000020">
    <property type="protein sequence ID" value="KFE62712.1"/>
    <property type="molecule type" value="Genomic_DNA"/>
</dbReference>
<dbReference type="PANTHER" id="PTHR43289">
    <property type="entry name" value="MITOGEN-ACTIVATED PROTEIN KINASE KINASE KINASE 20-RELATED"/>
    <property type="match status" value="1"/>
</dbReference>
<dbReference type="InterPro" id="IPR008271">
    <property type="entry name" value="Ser/Thr_kinase_AS"/>
</dbReference>